<evidence type="ECO:0000256" key="1">
    <source>
        <dbReference type="ARBA" id="ARBA00004651"/>
    </source>
</evidence>
<keyword evidence="5 7" id="KW-1133">Transmembrane helix</keyword>
<dbReference type="SUPFAM" id="SSF103473">
    <property type="entry name" value="MFS general substrate transporter"/>
    <property type="match status" value="1"/>
</dbReference>
<evidence type="ECO:0000256" key="4">
    <source>
        <dbReference type="ARBA" id="ARBA00022692"/>
    </source>
</evidence>
<feature type="transmembrane region" description="Helical" evidence="7">
    <location>
        <begin position="440"/>
        <end position="459"/>
    </location>
</feature>
<feature type="transmembrane region" description="Helical" evidence="7">
    <location>
        <begin position="236"/>
        <end position="254"/>
    </location>
</feature>
<evidence type="ECO:0000256" key="3">
    <source>
        <dbReference type="ARBA" id="ARBA00022475"/>
    </source>
</evidence>
<dbReference type="AlphaFoldDB" id="A0A7Z2GRG5"/>
<dbReference type="PANTHER" id="PTHR42718">
    <property type="entry name" value="MAJOR FACILITATOR SUPERFAMILY MULTIDRUG TRANSPORTER MFSC"/>
    <property type="match status" value="1"/>
</dbReference>
<proteinExistence type="predicted"/>
<feature type="domain" description="Major facilitator superfamily (MFS) profile" evidence="8">
    <location>
        <begin position="20"/>
        <end position="466"/>
    </location>
</feature>
<feature type="transmembrane region" description="Helical" evidence="7">
    <location>
        <begin position="174"/>
        <end position="195"/>
    </location>
</feature>
<evidence type="ECO:0000313" key="10">
    <source>
        <dbReference type="Proteomes" id="UP000433577"/>
    </source>
</evidence>
<keyword evidence="3" id="KW-1003">Cell membrane</keyword>
<dbReference type="Gene3D" id="1.20.1720.10">
    <property type="entry name" value="Multidrug resistance protein D"/>
    <property type="match status" value="1"/>
</dbReference>
<feature type="transmembrane region" description="Helical" evidence="7">
    <location>
        <begin position="86"/>
        <end position="113"/>
    </location>
</feature>
<accession>A0A7Z2GRG5</accession>
<dbReference type="InterPro" id="IPR020846">
    <property type="entry name" value="MFS_dom"/>
</dbReference>
<dbReference type="InterPro" id="IPR011701">
    <property type="entry name" value="MFS"/>
</dbReference>
<keyword evidence="4 7" id="KW-0812">Transmembrane</keyword>
<sequence length="474" mass="50470">MNRPLPTEATAPAAVPLRAIMILVTGALFMEILDGTVIATALPAMARSFGTTAVALNIGVSAYLLALGVFVPASGWVVDRFGARRVFAFAIALFTLTSALCGMSNGLVTFVALRVLQGIAGALMVPVGRLVVMRFTPKAQLMAAMQSLIWPALIAPVLGPPIGGFITTHFGWRWIFYLNVPIGVVALVAACLLIPDARETRERRFDWPGFLLSGAGTFVLLTGFERADERLDAVTFAMLLGGVALLVVAIRHLLRSRAPLVDLSACAIPTFRAALRGGSLARMAIGSAPFLLPLMFQVGFGYDAFHSGLLVLAVFAGNLMMKTITMPILQRFGYRPVMIWNGTFCALSLAACALLQRDTPVALTVVILFVGGMTRSMQFSVLNTIAYADVAKERMSDANSLFNTASQIAMAAGITLGALGVRFGHFLAARADWHASGVEYRLAFVLIGLVALASIVDAVRLPKGAADHFITRPS</sequence>
<feature type="transmembrane region" description="Helical" evidence="7">
    <location>
        <begin position="337"/>
        <end position="356"/>
    </location>
</feature>
<comment type="subcellular location">
    <subcellularLocation>
        <location evidence="1">Cell membrane</location>
        <topology evidence="1">Multi-pass membrane protein</topology>
    </subcellularLocation>
</comment>
<evidence type="ECO:0000313" key="9">
    <source>
        <dbReference type="EMBL" id="QGZ66537.1"/>
    </source>
</evidence>
<dbReference type="Proteomes" id="UP000433577">
    <property type="component" value="Chromosome 4"/>
</dbReference>
<dbReference type="EMBL" id="CP046916">
    <property type="protein sequence ID" value="QGZ66537.1"/>
    <property type="molecule type" value="Genomic_DNA"/>
</dbReference>
<dbReference type="KEGG" id="pacs:FAZ98_32730"/>
<feature type="transmembrane region" description="Helical" evidence="7">
    <location>
        <begin position="20"/>
        <end position="42"/>
    </location>
</feature>
<dbReference type="Pfam" id="PF07690">
    <property type="entry name" value="MFS_1"/>
    <property type="match status" value="1"/>
</dbReference>
<feature type="transmembrane region" description="Helical" evidence="7">
    <location>
        <begin position="207"/>
        <end position="224"/>
    </location>
</feature>
<dbReference type="OrthoDB" id="9807274at2"/>
<gene>
    <name evidence="9" type="ORF">FAZ98_32730</name>
</gene>
<keyword evidence="10" id="KW-1185">Reference proteome</keyword>
<dbReference type="RefSeq" id="WP_158957970.1">
    <property type="nucleotide sequence ID" value="NZ_CP046916.1"/>
</dbReference>
<dbReference type="GO" id="GO:0022857">
    <property type="term" value="F:transmembrane transporter activity"/>
    <property type="evidence" value="ECO:0007669"/>
    <property type="project" value="InterPro"/>
</dbReference>
<organism evidence="9 10">
    <name type="scientific">Paraburkholderia acidisoli</name>
    <dbReference type="NCBI Taxonomy" id="2571748"/>
    <lineage>
        <taxon>Bacteria</taxon>
        <taxon>Pseudomonadati</taxon>
        <taxon>Pseudomonadota</taxon>
        <taxon>Betaproteobacteria</taxon>
        <taxon>Burkholderiales</taxon>
        <taxon>Burkholderiaceae</taxon>
        <taxon>Paraburkholderia</taxon>
    </lineage>
</organism>
<dbReference type="InterPro" id="IPR036259">
    <property type="entry name" value="MFS_trans_sf"/>
</dbReference>
<dbReference type="GO" id="GO:0005886">
    <property type="term" value="C:plasma membrane"/>
    <property type="evidence" value="ECO:0007669"/>
    <property type="project" value="UniProtKB-SubCell"/>
</dbReference>
<evidence type="ECO:0000256" key="6">
    <source>
        <dbReference type="ARBA" id="ARBA00023136"/>
    </source>
</evidence>
<keyword evidence="6 7" id="KW-0472">Membrane</keyword>
<feature type="transmembrane region" description="Helical" evidence="7">
    <location>
        <begin position="408"/>
        <end position="428"/>
    </location>
</feature>
<name>A0A7Z2GRG5_9BURK</name>
<feature type="transmembrane region" description="Helical" evidence="7">
    <location>
        <begin position="362"/>
        <end position="387"/>
    </location>
</feature>
<evidence type="ECO:0000256" key="7">
    <source>
        <dbReference type="SAM" id="Phobius"/>
    </source>
</evidence>
<feature type="transmembrane region" description="Helical" evidence="7">
    <location>
        <begin position="148"/>
        <end position="168"/>
    </location>
</feature>
<evidence type="ECO:0000259" key="8">
    <source>
        <dbReference type="PROSITE" id="PS50850"/>
    </source>
</evidence>
<evidence type="ECO:0000256" key="2">
    <source>
        <dbReference type="ARBA" id="ARBA00022448"/>
    </source>
</evidence>
<feature type="transmembrane region" description="Helical" evidence="7">
    <location>
        <begin position="54"/>
        <end position="74"/>
    </location>
</feature>
<keyword evidence="2" id="KW-0813">Transport</keyword>
<dbReference type="Gene3D" id="1.20.1250.20">
    <property type="entry name" value="MFS general substrate transporter like domains"/>
    <property type="match status" value="1"/>
</dbReference>
<feature type="transmembrane region" description="Helical" evidence="7">
    <location>
        <begin position="304"/>
        <end position="325"/>
    </location>
</feature>
<protein>
    <submittedName>
        <fullName evidence="9">MFS transporter</fullName>
    </submittedName>
</protein>
<dbReference type="PANTHER" id="PTHR42718:SF46">
    <property type="entry name" value="BLR6921 PROTEIN"/>
    <property type="match status" value="1"/>
</dbReference>
<dbReference type="PROSITE" id="PS50850">
    <property type="entry name" value="MFS"/>
    <property type="match status" value="1"/>
</dbReference>
<feature type="transmembrane region" description="Helical" evidence="7">
    <location>
        <begin position="119"/>
        <end position="136"/>
    </location>
</feature>
<reference evidence="9 10" key="1">
    <citation type="submission" date="2019-12" db="EMBL/GenBank/DDBJ databases">
        <title>Paraburkholderia acidiphila 7Q-K02 sp. nov and Paraburkholderia acidisoli DHF22 sp. nov., two strains isolated from forest soil.</title>
        <authorList>
            <person name="Gao Z."/>
            <person name="Qiu L."/>
        </authorList>
    </citation>
    <scope>NUCLEOTIDE SEQUENCE [LARGE SCALE GENOMIC DNA]</scope>
    <source>
        <strain evidence="9 10">DHF22</strain>
    </source>
</reference>
<evidence type="ECO:0000256" key="5">
    <source>
        <dbReference type="ARBA" id="ARBA00022989"/>
    </source>
</evidence>